<gene>
    <name evidence="3" type="ORF">COW36_16145</name>
</gene>
<evidence type="ECO:0000313" key="3">
    <source>
        <dbReference type="EMBL" id="PIW15734.1"/>
    </source>
</evidence>
<feature type="transmembrane region" description="Helical" evidence="2">
    <location>
        <begin position="428"/>
        <end position="449"/>
    </location>
</feature>
<evidence type="ECO:0000313" key="4">
    <source>
        <dbReference type="Proteomes" id="UP000231019"/>
    </source>
</evidence>
<keyword evidence="2" id="KW-0472">Membrane</keyword>
<feature type="coiled-coil region" evidence="1">
    <location>
        <begin position="547"/>
        <end position="577"/>
    </location>
</feature>
<reference evidence="3 4" key="1">
    <citation type="submission" date="2017-09" db="EMBL/GenBank/DDBJ databases">
        <title>Depth-based differentiation of microbial function through sediment-hosted aquifers and enrichment of novel symbionts in the deep terrestrial subsurface.</title>
        <authorList>
            <person name="Probst A.J."/>
            <person name="Ladd B."/>
            <person name="Jarett J.K."/>
            <person name="Geller-Mcgrath D.E."/>
            <person name="Sieber C.M."/>
            <person name="Emerson J.B."/>
            <person name="Anantharaman K."/>
            <person name="Thomas B.C."/>
            <person name="Malmstrom R."/>
            <person name="Stieglmeier M."/>
            <person name="Klingl A."/>
            <person name="Woyke T."/>
            <person name="Ryan C.M."/>
            <person name="Banfield J.F."/>
        </authorList>
    </citation>
    <scope>NUCLEOTIDE SEQUENCE [LARGE SCALE GENOMIC DNA]</scope>
    <source>
        <strain evidence="3">CG17_big_fil_post_rev_8_21_14_2_50_48_46</strain>
    </source>
</reference>
<feature type="transmembrane region" description="Helical" evidence="2">
    <location>
        <begin position="455"/>
        <end position="472"/>
    </location>
</feature>
<dbReference type="Proteomes" id="UP000231019">
    <property type="component" value="Unassembled WGS sequence"/>
</dbReference>
<keyword evidence="2" id="KW-0812">Transmembrane</keyword>
<protein>
    <submittedName>
        <fullName evidence="3">Uncharacterized protein</fullName>
    </submittedName>
</protein>
<evidence type="ECO:0000256" key="2">
    <source>
        <dbReference type="SAM" id="Phobius"/>
    </source>
</evidence>
<dbReference type="EMBL" id="PFFQ01000046">
    <property type="protein sequence ID" value="PIW15734.1"/>
    <property type="molecule type" value="Genomic_DNA"/>
</dbReference>
<accession>A0A2M7G2C0</accession>
<proteinExistence type="predicted"/>
<comment type="caution">
    <text evidence="3">The sequence shown here is derived from an EMBL/GenBank/DDBJ whole genome shotgun (WGS) entry which is preliminary data.</text>
</comment>
<keyword evidence="1" id="KW-0175">Coiled coil</keyword>
<name>A0A2M7G2C0_9BACT</name>
<organism evidence="3 4">
    <name type="scientific">bacterium (Candidatus Blackallbacteria) CG17_big_fil_post_rev_8_21_14_2_50_48_46</name>
    <dbReference type="NCBI Taxonomy" id="2014261"/>
    <lineage>
        <taxon>Bacteria</taxon>
        <taxon>Candidatus Blackallbacteria</taxon>
    </lineage>
</organism>
<keyword evidence="2" id="KW-1133">Transmembrane helix</keyword>
<dbReference type="AlphaFoldDB" id="A0A2M7G2C0"/>
<sequence>MSDMQIGQRIQTPQPVQKLAAPVQMPQGVVVEKKSAEDLQALQQKSDQSKQLGQVGTRAQIDHLKARVEQMDMQGVEPLPELSTLDTVQKYGGMLLSGTGTVLAAPFKMAKSHFTSGFVEASENREMGSNLTDTGKLQGIRSESLGKSVEALGSLREKLSSLLQADEPNWGEVDKTLKEVGTHLEAAGLPTESVNAARQTLWGDPSKSREVLNTINVAQPIMRVLAESAKKKSETLQELGGEYTSEGNRTIVQNTATILQATTPVVSAVNFIAQGVDAAKNAKSFMASLADGGGKVLQGGALTGVMVGGGALQIVGEGIDMYKNASRLNTALNRVEMARGLLADAPGRNQMATEFENKAKELENPQTTLGKISLFFSRKSSRLEKVAELKAKAAAIRSLPAGEPSKEAKAVAQQIIKRADMGFKALKIAKNVLGIAAGAVAIAVAVGALATPVGWALAGAALAATVGLAIYSKVKSSQRQGKIDDLKGVQQQASLKMETKQTQLDTLKGQIQKTQGHIQAQIREQNQLLQPYSPADQLKFNSLDASIKTSKETLKTLTESSEKLEQEINELKGIQTEAVFQLLGASPEDAAKLIYKGVLAGKPEMRYLAEKVLNVPSPELMPEKEAVQVMMRGMSLNPTL</sequence>
<evidence type="ECO:0000256" key="1">
    <source>
        <dbReference type="SAM" id="Coils"/>
    </source>
</evidence>